<dbReference type="InterPro" id="IPR003661">
    <property type="entry name" value="HisK_dim/P_dom"/>
</dbReference>
<evidence type="ECO:0000313" key="13">
    <source>
        <dbReference type="EMBL" id="MBD2692330.1"/>
    </source>
</evidence>
<keyword evidence="8 11" id="KW-1133">Transmembrane helix</keyword>
<keyword evidence="5" id="KW-0597">Phosphoprotein</keyword>
<dbReference type="SUPFAM" id="SSF55874">
    <property type="entry name" value="ATPase domain of HSP90 chaperone/DNA topoisomerase II/histidine kinase"/>
    <property type="match status" value="1"/>
</dbReference>
<keyword evidence="14" id="KW-1185">Reference proteome</keyword>
<dbReference type="InterPro" id="IPR004358">
    <property type="entry name" value="Sig_transdc_His_kin-like_C"/>
</dbReference>
<feature type="domain" description="Histidine kinase" evidence="12">
    <location>
        <begin position="355"/>
        <end position="613"/>
    </location>
</feature>
<dbReference type="InterPro" id="IPR007895">
    <property type="entry name" value="MASE1"/>
</dbReference>
<dbReference type="EMBL" id="JACJTQ010000014">
    <property type="protein sequence ID" value="MBD2692330.1"/>
    <property type="molecule type" value="Genomic_DNA"/>
</dbReference>
<dbReference type="PRINTS" id="PR00344">
    <property type="entry name" value="BCTRLSENSOR"/>
</dbReference>
<feature type="transmembrane region" description="Helical" evidence="11">
    <location>
        <begin position="200"/>
        <end position="216"/>
    </location>
</feature>
<feature type="transmembrane region" description="Helical" evidence="11">
    <location>
        <begin position="20"/>
        <end position="44"/>
    </location>
</feature>
<evidence type="ECO:0000256" key="5">
    <source>
        <dbReference type="ARBA" id="ARBA00022553"/>
    </source>
</evidence>
<dbReference type="Gene3D" id="3.30.565.10">
    <property type="entry name" value="Histidine kinase-like ATPase, C-terminal domain"/>
    <property type="match status" value="1"/>
</dbReference>
<dbReference type="SUPFAM" id="SSF47384">
    <property type="entry name" value="Homodimeric domain of signal transducing histidine kinase"/>
    <property type="match status" value="1"/>
</dbReference>
<comment type="catalytic activity">
    <reaction evidence="1">
        <text>ATP + protein L-histidine = ADP + protein N-phospho-L-histidine.</text>
        <dbReference type="EC" id="2.7.13.3"/>
    </reaction>
</comment>
<evidence type="ECO:0000256" key="3">
    <source>
        <dbReference type="ARBA" id="ARBA00012438"/>
    </source>
</evidence>
<dbReference type="InterPro" id="IPR005467">
    <property type="entry name" value="His_kinase_dom"/>
</dbReference>
<evidence type="ECO:0000259" key="12">
    <source>
        <dbReference type="PROSITE" id="PS50109"/>
    </source>
</evidence>
<comment type="subcellular location">
    <subcellularLocation>
        <location evidence="2">Cell membrane</location>
        <topology evidence="2">Multi-pass membrane protein</topology>
    </subcellularLocation>
</comment>
<keyword evidence="4" id="KW-1003">Cell membrane</keyword>
<evidence type="ECO:0000256" key="7">
    <source>
        <dbReference type="ARBA" id="ARBA00022777"/>
    </source>
</evidence>
<evidence type="ECO:0000256" key="6">
    <source>
        <dbReference type="ARBA" id="ARBA00022692"/>
    </source>
</evidence>
<keyword evidence="6 11" id="KW-0812">Transmembrane</keyword>
<gene>
    <name evidence="13" type="ORF">H6G68_11270</name>
</gene>
<dbReference type="InterPro" id="IPR036890">
    <property type="entry name" value="HATPase_C_sf"/>
</dbReference>
<evidence type="ECO:0000256" key="1">
    <source>
        <dbReference type="ARBA" id="ARBA00000085"/>
    </source>
</evidence>
<keyword evidence="7" id="KW-0418">Kinase</keyword>
<feature type="transmembrane region" description="Helical" evidence="11">
    <location>
        <begin position="248"/>
        <end position="268"/>
    </location>
</feature>
<dbReference type="Pfam" id="PF02518">
    <property type="entry name" value="HATPase_c"/>
    <property type="match status" value="1"/>
</dbReference>
<dbReference type="Gene3D" id="1.10.287.130">
    <property type="match status" value="1"/>
</dbReference>
<feature type="transmembrane region" description="Helical" evidence="11">
    <location>
        <begin position="165"/>
        <end position="188"/>
    </location>
</feature>
<dbReference type="InterPro" id="IPR003594">
    <property type="entry name" value="HATPase_dom"/>
</dbReference>
<reference evidence="13 14" key="1">
    <citation type="journal article" date="2020" name="ISME J.">
        <title>Comparative genomics reveals insights into cyanobacterial evolution and habitat adaptation.</title>
        <authorList>
            <person name="Chen M.Y."/>
            <person name="Teng W.K."/>
            <person name="Zhao L."/>
            <person name="Hu C.X."/>
            <person name="Zhou Y.K."/>
            <person name="Han B.P."/>
            <person name="Song L.R."/>
            <person name="Shu W.S."/>
        </authorList>
    </citation>
    <scope>NUCLEOTIDE SEQUENCE [LARGE SCALE GENOMIC DNA]</scope>
    <source>
        <strain evidence="13 14">FACHB-362</strain>
    </source>
</reference>
<organism evidence="13 14">
    <name type="scientific">Anabaena catenula FACHB-362</name>
    <dbReference type="NCBI Taxonomy" id="2692877"/>
    <lineage>
        <taxon>Bacteria</taxon>
        <taxon>Bacillati</taxon>
        <taxon>Cyanobacteriota</taxon>
        <taxon>Cyanophyceae</taxon>
        <taxon>Nostocales</taxon>
        <taxon>Nostocaceae</taxon>
        <taxon>Anabaena</taxon>
    </lineage>
</organism>
<evidence type="ECO:0000256" key="10">
    <source>
        <dbReference type="ARBA" id="ARBA00023136"/>
    </source>
</evidence>
<feature type="transmembrane region" description="Helical" evidence="11">
    <location>
        <begin position="129"/>
        <end position="153"/>
    </location>
</feature>
<feature type="transmembrane region" description="Helical" evidence="11">
    <location>
        <begin position="94"/>
        <end position="117"/>
    </location>
</feature>
<dbReference type="CDD" id="cd00082">
    <property type="entry name" value="HisKA"/>
    <property type="match status" value="1"/>
</dbReference>
<feature type="transmembrane region" description="Helical" evidence="11">
    <location>
        <begin position="274"/>
        <end position="298"/>
    </location>
</feature>
<sequence>MNKFNFMSLKNKISFVFNKTALLSLICLPVIHFLLTKLAISISFENGSAPIWPSSGIYMAGMFLFDFSFLPAIFLSEIIVNTWLYHNYDHGKLIAFVISLTDTLDPVIIYLLVNKYIPDRNFLEKTQDIFKFIGIVLSECFITSNIAAGFLYITKATSWDAYALIWWGWWISISLAILVISPTLLIWIKPFKHQQKLPSSWKIELFCIIVIIGIISKISFGFGYPLEYTFLPILIWCAFRFRLQETTLITLLINSIAVWGVVSGTGSFHRPSTIASMVLLQSFIGVFALTSLVLSAAVRDNWWAELRLKQANETLEERVEERTLELQDTLQELKLNQSQVIQSEKMSSLGQLVAGVAHEINNPVNFIHGNIAHLKQYSEDLLKLVSLYQENHSNNNPKIQKLEKEIDLEFLLADMPKIINSMEIGTRRIRDIVLSLRNFSRLDEAEFKQVDLHDGIESTLLILQHRLKAKSEQPEIEIIRDYGNLPEVECYAGQLNQVFMNIIANAIDALEESNITLTFQEIKANPNQITIRTKLIDKQWVEIRIYDNGIGMSEDVKNRIFDPFFTTKPIGKGTGIGMAISYQIITEKHHGKLECSSNIGGGTEFIIQIPSKQ</sequence>
<comment type="caution">
    <text evidence="13">The sequence shown here is derived from an EMBL/GenBank/DDBJ whole genome shotgun (WGS) entry which is preliminary data.</text>
</comment>
<protein>
    <recommendedName>
        <fullName evidence="3">histidine kinase</fullName>
        <ecNumber evidence="3">2.7.13.3</ecNumber>
    </recommendedName>
</protein>
<evidence type="ECO:0000256" key="11">
    <source>
        <dbReference type="SAM" id="Phobius"/>
    </source>
</evidence>
<keyword evidence="9" id="KW-0902">Two-component regulatory system</keyword>
<dbReference type="SMART" id="SM00388">
    <property type="entry name" value="HisKA"/>
    <property type="match status" value="1"/>
</dbReference>
<evidence type="ECO:0000256" key="8">
    <source>
        <dbReference type="ARBA" id="ARBA00022989"/>
    </source>
</evidence>
<dbReference type="EC" id="2.7.13.3" evidence="3"/>
<dbReference type="PROSITE" id="PS50109">
    <property type="entry name" value="HIS_KIN"/>
    <property type="match status" value="1"/>
</dbReference>
<keyword evidence="7" id="KW-0808">Transferase</keyword>
<evidence type="ECO:0000256" key="4">
    <source>
        <dbReference type="ARBA" id="ARBA00022475"/>
    </source>
</evidence>
<proteinExistence type="predicted"/>
<dbReference type="PANTHER" id="PTHR43065:SF50">
    <property type="entry name" value="HISTIDINE KINASE"/>
    <property type="match status" value="1"/>
</dbReference>
<keyword evidence="10 11" id="KW-0472">Membrane</keyword>
<evidence type="ECO:0000256" key="2">
    <source>
        <dbReference type="ARBA" id="ARBA00004651"/>
    </source>
</evidence>
<dbReference type="SMART" id="SM00387">
    <property type="entry name" value="HATPase_c"/>
    <property type="match status" value="1"/>
</dbReference>
<dbReference type="Pfam" id="PF05231">
    <property type="entry name" value="MASE1"/>
    <property type="match status" value="1"/>
</dbReference>
<evidence type="ECO:0000256" key="9">
    <source>
        <dbReference type="ARBA" id="ARBA00023012"/>
    </source>
</evidence>
<dbReference type="Proteomes" id="UP000660381">
    <property type="component" value="Unassembled WGS sequence"/>
</dbReference>
<evidence type="ECO:0000313" key="14">
    <source>
        <dbReference type="Proteomes" id="UP000660381"/>
    </source>
</evidence>
<accession>A0ABR8J431</accession>
<dbReference type="InterPro" id="IPR036097">
    <property type="entry name" value="HisK_dim/P_sf"/>
</dbReference>
<feature type="transmembrane region" description="Helical" evidence="11">
    <location>
        <begin position="56"/>
        <end position="74"/>
    </location>
</feature>
<dbReference type="PANTHER" id="PTHR43065">
    <property type="entry name" value="SENSOR HISTIDINE KINASE"/>
    <property type="match status" value="1"/>
</dbReference>
<name>A0ABR8J431_9NOST</name>